<protein>
    <submittedName>
        <fullName evidence="2">Uncharacterized protein</fullName>
    </submittedName>
</protein>
<evidence type="ECO:0000313" key="2">
    <source>
        <dbReference type="EMBL" id="TXC83777.1"/>
    </source>
</evidence>
<dbReference type="Proteomes" id="UP001481677">
    <property type="component" value="Unassembled WGS sequence"/>
</dbReference>
<dbReference type="Proteomes" id="UP000321776">
    <property type="component" value="Unassembled WGS sequence"/>
</dbReference>
<keyword evidence="4" id="KW-1185">Reference proteome</keyword>
<proteinExistence type="predicted"/>
<sequence>MDLEQQLGNLRLADEHIARGRRLIEHQLQTVHKLKLKGDDADSAITLLQEMRVSLEAMMEHRAVIEETIAMIRIGKR</sequence>
<evidence type="ECO:0000313" key="4">
    <source>
        <dbReference type="Proteomes" id="UP001481677"/>
    </source>
</evidence>
<comment type="caution">
    <text evidence="2">The sequence shown here is derived from an EMBL/GenBank/DDBJ whole genome shotgun (WGS) entry which is preliminary data.</text>
</comment>
<dbReference type="RefSeq" id="WP_028366775.1">
    <property type="nucleotide sequence ID" value="NZ_JAZHFZ010000005.1"/>
</dbReference>
<dbReference type="EMBL" id="VOQS01000003">
    <property type="protein sequence ID" value="TXC83777.1"/>
    <property type="molecule type" value="Genomic_DNA"/>
</dbReference>
<dbReference type="AlphaFoldDB" id="A0A5C6VEZ8"/>
<dbReference type="EMBL" id="JAZHGA010000008">
    <property type="protein sequence ID" value="MEM5340698.1"/>
    <property type="molecule type" value="Genomic_DNA"/>
</dbReference>
<accession>A0A5C6VEZ8</accession>
<reference evidence="2 3" key="1">
    <citation type="journal article" date="2018" name="Int. J. Syst. Evol. Microbiol.">
        <title>Paraburkholderia azotifigens sp. nov., a nitrogen-fixing bacterium isolated from paddy soil.</title>
        <authorList>
            <person name="Choi G.M."/>
            <person name="Im W.T."/>
        </authorList>
    </citation>
    <scope>NUCLEOTIDE SEQUENCE [LARGE SCALE GENOMIC DNA]</scope>
    <source>
        <strain evidence="2 3">NF 2-5-3</strain>
    </source>
</reference>
<name>A0A5C6VEZ8_9BURK</name>
<evidence type="ECO:0000313" key="3">
    <source>
        <dbReference type="Proteomes" id="UP000321776"/>
    </source>
</evidence>
<evidence type="ECO:0000313" key="1">
    <source>
        <dbReference type="EMBL" id="MEM5340698.1"/>
    </source>
</evidence>
<organism evidence="2 3">
    <name type="scientific">Paraburkholderia azotifigens</name>
    <dbReference type="NCBI Taxonomy" id="2057004"/>
    <lineage>
        <taxon>Bacteria</taxon>
        <taxon>Pseudomonadati</taxon>
        <taxon>Pseudomonadota</taxon>
        <taxon>Betaproteobacteria</taxon>
        <taxon>Burkholderiales</taxon>
        <taxon>Burkholderiaceae</taxon>
        <taxon>Paraburkholderia</taxon>
    </lineage>
</organism>
<reference evidence="2" key="2">
    <citation type="submission" date="2019-08" db="EMBL/GenBank/DDBJ databases">
        <authorList>
            <person name="Im W.-T."/>
        </authorList>
    </citation>
    <scope>NUCLEOTIDE SEQUENCE</scope>
    <source>
        <strain evidence="2">NF 2-5-3</strain>
    </source>
</reference>
<gene>
    <name evidence="2" type="ORF">FRZ40_25850</name>
    <name evidence="1" type="ORF">V4C56_13850</name>
</gene>
<reference evidence="1 4" key="3">
    <citation type="submission" date="2024-01" db="EMBL/GenBank/DDBJ databases">
        <title>The diversity of rhizobia nodulating Mimosa spp. in eleven states of Brazil covering several biomes is determined by host plant, location, and edaphic factors.</title>
        <authorList>
            <person name="Rouws L."/>
            <person name="Barauna A."/>
            <person name="Beukes C."/>
            <person name="De Faria S.M."/>
            <person name="Gross E."/>
            <person name="Dos Reis Junior F.B."/>
            <person name="Simon M."/>
            <person name="Maluk M."/>
            <person name="Odee D.W."/>
            <person name="Kenicer G."/>
            <person name="Young J.P.W."/>
            <person name="Reis V.M."/>
            <person name="Zilli J."/>
            <person name="James E.K."/>
        </authorList>
    </citation>
    <scope>NUCLEOTIDE SEQUENCE [LARGE SCALE GENOMIC DNA]</scope>
    <source>
        <strain evidence="1 4">JPY530</strain>
    </source>
</reference>